<feature type="transmembrane region" description="Helical" evidence="1">
    <location>
        <begin position="146"/>
        <end position="165"/>
    </location>
</feature>
<name>A0ABS2EKE1_9FIRM</name>
<sequence>MEKDKYVREMKRYFLDADTGERAGREILEHLEDKQEYYVQMGFSEAQAEKKAMEDLGNPEILGRKLNRCHPPGLDIQTLWTILFTGFLTFLLHWVFIEHDLYFEKIPGAIERFLGLCGLYGFGIFFSVFEIWMGTQELYSIRTKEGTVMLWNSTYICGIGIGIAAQSWEEWMMLAAAGGLLALAVRTVVMKRQWSFANRYLFREGVLSKDTSYRGKAVFPGEHRPKAVFYYEQQEDTLKEGSPVVVGRVEGRRLIIQPESS</sequence>
<keyword evidence="1" id="KW-0812">Transmembrane</keyword>
<keyword evidence="1" id="KW-1133">Transmembrane helix</keyword>
<dbReference type="Proteomes" id="UP000775686">
    <property type="component" value="Unassembled WGS sequence"/>
</dbReference>
<evidence type="ECO:0008006" key="4">
    <source>
        <dbReference type="Google" id="ProtNLM"/>
    </source>
</evidence>
<comment type="caution">
    <text evidence="2">The sequence shown here is derived from an EMBL/GenBank/DDBJ whole genome shotgun (WGS) entry which is preliminary data.</text>
</comment>
<evidence type="ECO:0000313" key="3">
    <source>
        <dbReference type="Proteomes" id="UP000775686"/>
    </source>
</evidence>
<feature type="transmembrane region" description="Helical" evidence="1">
    <location>
        <begin position="171"/>
        <end position="189"/>
    </location>
</feature>
<feature type="transmembrane region" description="Helical" evidence="1">
    <location>
        <begin position="78"/>
        <end position="97"/>
    </location>
</feature>
<gene>
    <name evidence="2" type="ORF">H6A32_14215</name>
</gene>
<dbReference type="InterPro" id="IPR047928">
    <property type="entry name" value="Perm_prefix_1"/>
</dbReference>
<dbReference type="NCBIfam" id="NF038403">
    <property type="entry name" value="perm_prefix_1"/>
    <property type="match status" value="1"/>
</dbReference>
<reference evidence="2 3" key="1">
    <citation type="journal article" date="2021" name="Sci. Rep.">
        <title>The distribution of antibiotic resistance genes in chicken gut microbiota commensals.</title>
        <authorList>
            <person name="Juricova H."/>
            <person name="Matiasovicova J."/>
            <person name="Kubasova T."/>
            <person name="Cejkova D."/>
            <person name="Rychlik I."/>
        </authorList>
    </citation>
    <scope>NUCLEOTIDE SEQUENCE [LARGE SCALE GENOMIC DNA]</scope>
    <source>
        <strain evidence="2 3">An770</strain>
    </source>
</reference>
<accession>A0ABS2EKE1</accession>
<organism evidence="2 3">
    <name type="scientific">Drancourtella massiliensis</name>
    <dbReference type="NCBI Taxonomy" id="1632013"/>
    <lineage>
        <taxon>Bacteria</taxon>
        <taxon>Bacillati</taxon>
        <taxon>Bacillota</taxon>
        <taxon>Clostridia</taxon>
        <taxon>Eubacteriales</taxon>
        <taxon>Oscillospiraceae</taxon>
        <taxon>Drancourtella</taxon>
    </lineage>
</organism>
<evidence type="ECO:0000256" key="1">
    <source>
        <dbReference type="SAM" id="Phobius"/>
    </source>
</evidence>
<feature type="transmembrane region" description="Helical" evidence="1">
    <location>
        <begin position="113"/>
        <end position="134"/>
    </location>
</feature>
<evidence type="ECO:0000313" key="2">
    <source>
        <dbReference type="EMBL" id="MBM6745436.1"/>
    </source>
</evidence>
<keyword evidence="1" id="KW-0472">Membrane</keyword>
<protein>
    <recommendedName>
        <fullName evidence="4">NfeD-like C-terminal domain-containing protein</fullName>
    </recommendedName>
</protein>
<keyword evidence="3" id="KW-1185">Reference proteome</keyword>
<dbReference type="EMBL" id="JACJKH010000033">
    <property type="protein sequence ID" value="MBM6745436.1"/>
    <property type="molecule type" value="Genomic_DNA"/>
</dbReference>
<proteinExistence type="predicted"/>
<dbReference type="RefSeq" id="WP_204864669.1">
    <property type="nucleotide sequence ID" value="NZ_JACJKH010000033.1"/>
</dbReference>